<dbReference type="EMBL" id="CP017904">
    <property type="protein sequence ID" value="ARP21698.1"/>
    <property type="molecule type" value="Genomic_DNA"/>
</dbReference>
<reference evidence="1" key="1">
    <citation type="submission" date="2016-10" db="EMBL/GenBank/DDBJ databases">
        <title>The High Quality Genome of Vibrio alginolyticus K01M1.</title>
        <authorList>
            <person name="Wendling C."/>
            <person name="Chibani C.M."/>
            <person name="Hertel R."/>
            <person name="Sproer C."/>
            <person name="Bunk B."/>
            <person name="Overmann J."/>
            <person name="Roth O."/>
            <person name="Liesegang H."/>
        </authorList>
    </citation>
    <scope>NUCLEOTIDE SEQUENCE</scope>
    <source>
        <strain evidence="1">K05K4</strain>
        <plasmid evidence="1">pL289</plasmid>
    </source>
</reference>
<keyword evidence="1" id="KW-0614">Plasmid</keyword>
<dbReference type="AlphaFoldDB" id="A0A1W6UF82"/>
<sequence length="266" mass="30448">MSDLRTKPLKVFVGEPLQQFLATNPIQRDDMPLLNHLPNSEAERVTRNKKLSEFHQNRDLPISASVTLNRLAERMLWLREAEFPYMTEDAWITVLNALNGRSEFEREELFRLADLCASHSFCGNHVHDSDKQKDMGEIMALTPAKQLLVIQFSEFYWGNGSAHEGIETIAEMLGVFFNRYPGHCLIEDGYNLHDHWLTPVAVKSEFPGHQAMKLPHKSGLTYVLNWHPADTESLYYSVVETSPRITVDKNRIAAEIPILASDVFLQ</sequence>
<name>A0A1W6UF82_VIBAL</name>
<proteinExistence type="predicted"/>
<gene>
    <name evidence="1" type="ORF">K05K4_49890</name>
</gene>
<evidence type="ECO:0000313" key="1">
    <source>
        <dbReference type="EMBL" id="ARP21698.1"/>
    </source>
</evidence>
<geneLocation type="plasmid" evidence="1">
    <name>pL289</name>
</geneLocation>
<organism evidence="1">
    <name type="scientific">Vibrio alginolyticus</name>
    <dbReference type="NCBI Taxonomy" id="663"/>
    <lineage>
        <taxon>Bacteria</taxon>
        <taxon>Pseudomonadati</taxon>
        <taxon>Pseudomonadota</taxon>
        <taxon>Gammaproteobacteria</taxon>
        <taxon>Vibrionales</taxon>
        <taxon>Vibrionaceae</taxon>
        <taxon>Vibrio</taxon>
    </lineage>
</organism>
<accession>A0A1W6UF82</accession>
<protein>
    <submittedName>
        <fullName evidence="1">Uncharacterized protein</fullName>
    </submittedName>
</protein>
<dbReference type="RefSeq" id="WP_086048379.1">
    <property type="nucleotide sequence ID" value="NZ_CP017893.1"/>
</dbReference>